<organism evidence="7 8">
    <name type="scientific">Paracholeplasma manati</name>
    <dbReference type="NCBI Taxonomy" id="591373"/>
    <lineage>
        <taxon>Bacteria</taxon>
        <taxon>Bacillati</taxon>
        <taxon>Mycoplasmatota</taxon>
        <taxon>Mollicutes</taxon>
        <taxon>Acholeplasmatales</taxon>
        <taxon>Acholeplasmataceae</taxon>
        <taxon>Paracholeplasma</taxon>
    </lineage>
</organism>
<feature type="domain" description="ABC transporter" evidence="6">
    <location>
        <begin position="4"/>
        <end position="235"/>
    </location>
</feature>
<dbReference type="EMBL" id="JAOVQM010000003">
    <property type="protein sequence ID" value="MCV2232313.1"/>
    <property type="molecule type" value="Genomic_DNA"/>
</dbReference>
<keyword evidence="4 7" id="KW-0067">ATP-binding</keyword>
<keyword evidence="8" id="KW-1185">Reference proteome</keyword>
<keyword evidence="2" id="KW-0813">Transport</keyword>
<sequence length="235" mass="25381">MSLLEINNLVIDYGIIKAVKGIHIEVKPGTIVALLGANGAGKSSLIRSISGAVKVKSGEILYQGKNIANLDPHKISEMGIKQSPEGRMIFAGLTVEENLLAGAYTVKKTEIPALFEEVYGYFPVLKERRKQQASTLSGGEQQMLAIGRALMGNPEVLLLDEPSLGLAPIIVRNIFEIIKKIKERGKTILIVEQNALQTLKIADYAYILELGKIVGEGSGQVLLADEKLVNAYLGS</sequence>
<evidence type="ECO:0000256" key="4">
    <source>
        <dbReference type="ARBA" id="ARBA00022840"/>
    </source>
</evidence>
<dbReference type="GO" id="GO:0005524">
    <property type="term" value="F:ATP binding"/>
    <property type="evidence" value="ECO:0007669"/>
    <property type="project" value="UniProtKB-KW"/>
</dbReference>
<dbReference type="Gene3D" id="3.40.50.300">
    <property type="entry name" value="P-loop containing nucleotide triphosphate hydrolases"/>
    <property type="match status" value="1"/>
</dbReference>
<protein>
    <submittedName>
        <fullName evidence="7">ABC transporter ATP-binding protein</fullName>
    </submittedName>
</protein>
<evidence type="ECO:0000313" key="8">
    <source>
        <dbReference type="Proteomes" id="UP001177160"/>
    </source>
</evidence>
<evidence type="ECO:0000256" key="5">
    <source>
        <dbReference type="ARBA" id="ARBA00022970"/>
    </source>
</evidence>
<comment type="similarity">
    <text evidence="1">Belongs to the ABC transporter superfamily.</text>
</comment>
<evidence type="ECO:0000256" key="1">
    <source>
        <dbReference type="ARBA" id="ARBA00005417"/>
    </source>
</evidence>
<proteinExistence type="inferred from homology"/>
<dbReference type="InterPro" id="IPR003593">
    <property type="entry name" value="AAA+_ATPase"/>
</dbReference>
<dbReference type="PANTHER" id="PTHR43820">
    <property type="entry name" value="HIGH-AFFINITY BRANCHED-CHAIN AMINO ACID TRANSPORT ATP-BINDING PROTEIN LIVF"/>
    <property type="match status" value="1"/>
</dbReference>
<gene>
    <name evidence="7" type="ORF">N7548_05665</name>
</gene>
<comment type="caution">
    <text evidence="7">The sequence shown here is derived from an EMBL/GenBank/DDBJ whole genome shotgun (WGS) entry which is preliminary data.</text>
</comment>
<evidence type="ECO:0000259" key="6">
    <source>
        <dbReference type="PROSITE" id="PS50893"/>
    </source>
</evidence>
<evidence type="ECO:0000313" key="7">
    <source>
        <dbReference type="EMBL" id="MCV2232313.1"/>
    </source>
</evidence>
<dbReference type="Pfam" id="PF00005">
    <property type="entry name" value="ABC_tran"/>
    <property type="match status" value="1"/>
</dbReference>
<evidence type="ECO:0000256" key="2">
    <source>
        <dbReference type="ARBA" id="ARBA00022448"/>
    </source>
</evidence>
<dbReference type="InterPro" id="IPR017871">
    <property type="entry name" value="ABC_transporter-like_CS"/>
</dbReference>
<dbReference type="CDD" id="cd03224">
    <property type="entry name" value="ABC_TM1139_LivF_branched"/>
    <property type="match status" value="1"/>
</dbReference>
<dbReference type="InterPro" id="IPR052156">
    <property type="entry name" value="BCAA_Transport_ATP-bd_LivF"/>
</dbReference>
<dbReference type="InterPro" id="IPR003439">
    <property type="entry name" value="ABC_transporter-like_ATP-bd"/>
</dbReference>
<accession>A0ABT2Y6E1</accession>
<dbReference type="PROSITE" id="PS00211">
    <property type="entry name" value="ABC_TRANSPORTER_1"/>
    <property type="match status" value="1"/>
</dbReference>
<keyword evidence="3" id="KW-0547">Nucleotide-binding</keyword>
<name>A0ABT2Y6E1_9MOLU</name>
<dbReference type="SMART" id="SM00382">
    <property type="entry name" value="AAA"/>
    <property type="match status" value="1"/>
</dbReference>
<reference evidence="7" key="1">
    <citation type="submission" date="2022-09" db="EMBL/GenBank/DDBJ databases">
        <title>Novel Mycoplasma species identified in domestic and wild animals.</title>
        <authorList>
            <person name="Volokhov D.V."/>
            <person name="Furtak V.A."/>
            <person name="Zagorodnyaya T.A."/>
        </authorList>
    </citation>
    <scope>NUCLEOTIDE SEQUENCE</scope>
    <source>
        <strain evidence="7">Oakley</strain>
    </source>
</reference>
<dbReference type="PROSITE" id="PS50893">
    <property type="entry name" value="ABC_TRANSPORTER_2"/>
    <property type="match status" value="1"/>
</dbReference>
<dbReference type="SUPFAM" id="SSF52540">
    <property type="entry name" value="P-loop containing nucleoside triphosphate hydrolases"/>
    <property type="match status" value="1"/>
</dbReference>
<dbReference type="InterPro" id="IPR027417">
    <property type="entry name" value="P-loop_NTPase"/>
</dbReference>
<dbReference type="Proteomes" id="UP001177160">
    <property type="component" value="Unassembled WGS sequence"/>
</dbReference>
<evidence type="ECO:0000256" key="3">
    <source>
        <dbReference type="ARBA" id="ARBA00022741"/>
    </source>
</evidence>
<keyword evidence="5" id="KW-0029">Amino-acid transport</keyword>
<dbReference type="PANTHER" id="PTHR43820:SF4">
    <property type="entry name" value="HIGH-AFFINITY BRANCHED-CHAIN AMINO ACID TRANSPORT ATP-BINDING PROTEIN LIVF"/>
    <property type="match status" value="1"/>
</dbReference>